<dbReference type="EMBL" id="JAIRBC010000007">
    <property type="protein sequence ID" value="MCG2460349.1"/>
    <property type="molecule type" value="Genomic_DNA"/>
</dbReference>
<dbReference type="Pfam" id="PF04264">
    <property type="entry name" value="YceI"/>
    <property type="match status" value="1"/>
</dbReference>
<gene>
    <name evidence="3" type="ORF">K8352_06285</name>
</gene>
<sequence length="186" mass="20559">MQKSIIFFALTLSSLLSAQSTWKADTADSNVDFSISHLIFSQVNGSFTKFDIKATADDDFDSPTFTANIATASINTNNSKRDKDLRDEDYFDAATYPTMAFKSTSYKRTGEKTFRLGGNLTIKGTTKHVELEGKLGRITTDPQSRNPRMGLKFTGTINRKDFNVGSSIIPMGDEAAITINLEMVQQ</sequence>
<evidence type="ECO:0000313" key="4">
    <source>
        <dbReference type="Proteomes" id="UP001200642"/>
    </source>
</evidence>
<dbReference type="SUPFAM" id="SSF101874">
    <property type="entry name" value="YceI-like"/>
    <property type="match status" value="1"/>
</dbReference>
<feature type="domain" description="Lipid/polyisoprenoid-binding YceI-like" evidence="2">
    <location>
        <begin position="21"/>
        <end position="184"/>
    </location>
</feature>
<dbReference type="InterPro" id="IPR007372">
    <property type="entry name" value="Lipid/polyisoprenoid-bd_YceI"/>
</dbReference>
<proteinExistence type="predicted"/>
<reference evidence="3" key="1">
    <citation type="submission" date="2023-02" db="EMBL/GenBank/DDBJ databases">
        <title>Genome of Flavobacteriaceae gen. nov. sp. strain F89.</title>
        <authorList>
            <person name="Wang Y."/>
        </authorList>
    </citation>
    <scope>NUCLEOTIDE SEQUENCE</scope>
    <source>
        <strain evidence="3">F89</strain>
    </source>
</reference>
<dbReference type="PANTHER" id="PTHR34406:SF1">
    <property type="entry name" value="PROTEIN YCEI"/>
    <property type="match status" value="1"/>
</dbReference>
<evidence type="ECO:0000259" key="2">
    <source>
        <dbReference type="SMART" id="SM00867"/>
    </source>
</evidence>
<protein>
    <submittedName>
        <fullName evidence="3">YceI family protein</fullName>
    </submittedName>
</protein>
<name>A0AAE3JP26_9FLAO</name>
<accession>A0AAE3JP26</accession>
<dbReference type="Gene3D" id="2.40.128.110">
    <property type="entry name" value="Lipid/polyisoprenoid-binding, YceI-like"/>
    <property type="match status" value="1"/>
</dbReference>
<dbReference type="SMART" id="SM00867">
    <property type="entry name" value="YceI"/>
    <property type="match status" value="1"/>
</dbReference>
<dbReference type="PANTHER" id="PTHR34406">
    <property type="entry name" value="PROTEIN YCEI"/>
    <property type="match status" value="1"/>
</dbReference>
<dbReference type="InterPro" id="IPR036761">
    <property type="entry name" value="TTHA0802/YceI-like_sf"/>
</dbReference>
<dbReference type="RefSeq" id="WP_317901494.1">
    <property type="nucleotide sequence ID" value="NZ_JAIRBC010000007.1"/>
</dbReference>
<evidence type="ECO:0000256" key="1">
    <source>
        <dbReference type="SAM" id="SignalP"/>
    </source>
</evidence>
<dbReference type="AlphaFoldDB" id="A0AAE3JP26"/>
<dbReference type="Proteomes" id="UP001200642">
    <property type="component" value="Unassembled WGS sequence"/>
</dbReference>
<organism evidence="3 4">
    <name type="scientific">Cerina litoralis</name>
    <dbReference type="NCBI Taxonomy" id="2874477"/>
    <lineage>
        <taxon>Bacteria</taxon>
        <taxon>Pseudomonadati</taxon>
        <taxon>Bacteroidota</taxon>
        <taxon>Flavobacteriia</taxon>
        <taxon>Flavobacteriales</taxon>
        <taxon>Flavobacteriaceae</taxon>
        <taxon>Cerina</taxon>
    </lineage>
</organism>
<keyword evidence="4" id="KW-1185">Reference proteome</keyword>
<feature type="signal peptide" evidence="1">
    <location>
        <begin position="1"/>
        <end position="18"/>
    </location>
</feature>
<feature type="chain" id="PRO_5042054151" evidence="1">
    <location>
        <begin position="19"/>
        <end position="186"/>
    </location>
</feature>
<evidence type="ECO:0000313" key="3">
    <source>
        <dbReference type="EMBL" id="MCG2460349.1"/>
    </source>
</evidence>
<comment type="caution">
    <text evidence="3">The sequence shown here is derived from an EMBL/GenBank/DDBJ whole genome shotgun (WGS) entry which is preliminary data.</text>
</comment>
<keyword evidence="1" id="KW-0732">Signal</keyword>